<dbReference type="Proteomes" id="UP000054729">
    <property type="component" value="Unassembled WGS sequence"/>
</dbReference>
<name>A0A0W1A1N1_9GAMM</name>
<protein>
    <submittedName>
        <fullName evidence="1">Uncharacterized protein</fullName>
    </submittedName>
</protein>
<organism evidence="1 2">
    <name type="scientific">Legionella waltersii</name>
    <dbReference type="NCBI Taxonomy" id="66969"/>
    <lineage>
        <taxon>Bacteria</taxon>
        <taxon>Pseudomonadati</taxon>
        <taxon>Pseudomonadota</taxon>
        <taxon>Gammaproteobacteria</taxon>
        <taxon>Legionellales</taxon>
        <taxon>Legionellaceae</taxon>
        <taxon>Legionella</taxon>
    </lineage>
</organism>
<dbReference type="PATRIC" id="fig|66969.6.peg.3520"/>
<sequence length="97" mass="11453">MSIEFVRHLKNELENDDGTIFRYSSHENSYLNYIREHLEQMIEPPSDKEELCSFIFSITKSPSKSKVKWEGPHCMVDIILNTVLHSRNRFILKIKIG</sequence>
<dbReference type="AlphaFoldDB" id="A0A0W1A1N1"/>
<keyword evidence="2" id="KW-1185">Reference proteome</keyword>
<reference evidence="1 2" key="1">
    <citation type="submission" date="2015-11" db="EMBL/GenBank/DDBJ databases">
        <title>Genomic analysis of 38 Legionella species identifies large and diverse effector repertoires.</title>
        <authorList>
            <person name="Burstein D."/>
            <person name="Amaro F."/>
            <person name="Zusman T."/>
            <person name="Lifshitz Z."/>
            <person name="Cohen O."/>
            <person name="Gilbert J.A."/>
            <person name="Pupko T."/>
            <person name="Shuman H.A."/>
            <person name="Segal G."/>
        </authorList>
    </citation>
    <scope>NUCLEOTIDE SEQUENCE [LARGE SCALE GENOMIC DNA]</scope>
    <source>
        <strain evidence="1 2">ATCC 51914</strain>
    </source>
</reference>
<comment type="caution">
    <text evidence="1">The sequence shown here is derived from an EMBL/GenBank/DDBJ whole genome shotgun (WGS) entry which is preliminary data.</text>
</comment>
<dbReference type="EMBL" id="LNZB01000060">
    <property type="protein sequence ID" value="KTD75190.1"/>
    <property type="molecule type" value="Genomic_DNA"/>
</dbReference>
<evidence type="ECO:0000313" key="1">
    <source>
        <dbReference type="EMBL" id="KTD75190.1"/>
    </source>
</evidence>
<gene>
    <name evidence="1" type="ORF">Lwal_3231</name>
</gene>
<accession>A0A0W1A1N1</accession>
<dbReference type="RefSeq" id="WP_058481809.1">
    <property type="nucleotide sequence ID" value="NZ_CAAAIQ010000038.1"/>
</dbReference>
<proteinExistence type="predicted"/>
<dbReference type="STRING" id="66969.Lwal_3231"/>
<evidence type="ECO:0000313" key="2">
    <source>
        <dbReference type="Proteomes" id="UP000054729"/>
    </source>
</evidence>